<proteinExistence type="predicted"/>
<sequence length="122" mass="13362">MDKVYFVIFIILGILALVLTAYALVYGESSKPGIWTLYAINIVMFALALWFLYQHSVYGVGLLLLLQFILYIILFVMTNNAGNLTTPGAIGTFTAANVFVVLQYLAGIALMYHIHIGPAIGA</sequence>
<organism evidence="2">
    <name type="scientific">Hyperionvirus sp</name>
    <dbReference type="NCBI Taxonomy" id="2487770"/>
    <lineage>
        <taxon>Viruses</taxon>
        <taxon>Varidnaviria</taxon>
        <taxon>Bamfordvirae</taxon>
        <taxon>Nucleocytoviricota</taxon>
        <taxon>Megaviricetes</taxon>
        <taxon>Imitervirales</taxon>
        <taxon>Mimiviridae</taxon>
        <taxon>Klosneuvirinae</taxon>
    </lineage>
</organism>
<feature type="transmembrane region" description="Helical" evidence="1">
    <location>
        <begin position="89"/>
        <end position="114"/>
    </location>
</feature>
<reference evidence="2" key="1">
    <citation type="submission" date="2018-10" db="EMBL/GenBank/DDBJ databases">
        <title>Hidden diversity of soil giant viruses.</title>
        <authorList>
            <person name="Schulz F."/>
            <person name="Alteio L."/>
            <person name="Goudeau D."/>
            <person name="Ryan E.M."/>
            <person name="Malmstrom R.R."/>
            <person name="Blanchard J."/>
            <person name="Woyke T."/>
        </authorList>
    </citation>
    <scope>NUCLEOTIDE SEQUENCE</scope>
    <source>
        <strain evidence="2">HYV1</strain>
    </source>
</reference>
<accession>A0A3G5A8J7</accession>
<keyword evidence="1" id="KW-0472">Membrane</keyword>
<feature type="transmembrane region" description="Helical" evidence="1">
    <location>
        <begin position="33"/>
        <end position="52"/>
    </location>
</feature>
<evidence type="ECO:0000313" key="2">
    <source>
        <dbReference type="EMBL" id="AYV83596.1"/>
    </source>
</evidence>
<feature type="transmembrane region" description="Helical" evidence="1">
    <location>
        <begin position="58"/>
        <end position="77"/>
    </location>
</feature>
<keyword evidence="1" id="KW-0812">Transmembrane</keyword>
<gene>
    <name evidence="2" type="ORF">Hyperionvirus9_13</name>
</gene>
<evidence type="ECO:0000256" key="1">
    <source>
        <dbReference type="SAM" id="Phobius"/>
    </source>
</evidence>
<protein>
    <submittedName>
        <fullName evidence="2">Uncharacterized protein</fullName>
    </submittedName>
</protein>
<feature type="transmembrane region" description="Helical" evidence="1">
    <location>
        <begin position="6"/>
        <end position="26"/>
    </location>
</feature>
<dbReference type="EMBL" id="MK072391">
    <property type="protein sequence ID" value="AYV83596.1"/>
    <property type="molecule type" value="Genomic_DNA"/>
</dbReference>
<keyword evidence="1" id="KW-1133">Transmembrane helix</keyword>
<name>A0A3G5A8J7_9VIRU</name>